<gene>
    <name evidence="2" type="ORF">HMPREF3226_01041</name>
</gene>
<evidence type="ECO:0000259" key="1">
    <source>
        <dbReference type="Pfam" id="PF12705"/>
    </source>
</evidence>
<dbReference type="Gene3D" id="3.90.320.10">
    <property type="match status" value="1"/>
</dbReference>
<dbReference type="RefSeq" id="WP_060940495.1">
    <property type="nucleotide sequence ID" value="NZ_CAMXYN010000062.1"/>
</dbReference>
<evidence type="ECO:0000313" key="3">
    <source>
        <dbReference type="Proteomes" id="UP000070533"/>
    </source>
</evidence>
<dbReference type="Pfam" id="PF12705">
    <property type="entry name" value="PDDEXK_1"/>
    <property type="match status" value="1"/>
</dbReference>
<reference evidence="3" key="1">
    <citation type="submission" date="2016-01" db="EMBL/GenBank/DDBJ databases">
        <authorList>
            <person name="Mitreva M."/>
            <person name="Pepin K.H."/>
            <person name="Mihindukulasuriya K.A."/>
            <person name="Fulton R."/>
            <person name="Fronick C."/>
            <person name="O'Laughlin M."/>
            <person name="Miner T."/>
            <person name="Herter B."/>
            <person name="Rosa B.A."/>
            <person name="Cordes M."/>
            <person name="Tomlinson C."/>
            <person name="Wollam A."/>
            <person name="Palsikar V.B."/>
            <person name="Mardis E.R."/>
            <person name="Wilson R.K."/>
        </authorList>
    </citation>
    <scope>NUCLEOTIDE SEQUENCE [LARGE SCALE GENOMIC DNA]</scope>
    <source>
        <strain evidence="3">MJR7716</strain>
    </source>
</reference>
<dbReference type="AlphaFoldDB" id="A0A133QC82"/>
<organism evidence="2 3">
    <name type="scientific">Prevotella corporis</name>
    <dbReference type="NCBI Taxonomy" id="28128"/>
    <lineage>
        <taxon>Bacteria</taxon>
        <taxon>Pseudomonadati</taxon>
        <taxon>Bacteroidota</taxon>
        <taxon>Bacteroidia</taxon>
        <taxon>Bacteroidales</taxon>
        <taxon>Prevotellaceae</taxon>
        <taxon>Prevotella</taxon>
    </lineage>
</organism>
<comment type="caution">
    <text evidence="2">The sequence shown here is derived from an EMBL/GenBank/DDBJ whole genome shotgun (WGS) entry which is preliminary data.</text>
</comment>
<keyword evidence="3" id="KW-1185">Reference proteome</keyword>
<dbReference type="Proteomes" id="UP000070533">
    <property type="component" value="Unassembled WGS sequence"/>
</dbReference>
<feature type="domain" description="PD-(D/E)XK endonuclease-like" evidence="1">
    <location>
        <begin position="618"/>
        <end position="872"/>
    </location>
</feature>
<dbReference type="eggNOG" id="COG2887">
    <property type="taxonomic scope" value="Bacteria"/>
</dbReference>
<dbReference type="InterPro" id="IPR011604">
    <property type="entry name" value="PDDEXK-like_dom_sf"/>
</dbReference>
<dbReference type="PATRIC" id="fig|28128.5.peg.1051"/>
<sequence>MKILFSPEYSGHVFIGLNEQHPELMDTMVCDTMGLVALLELRLGIHVDDISGNNRTVLYYKALSEYMKRNLDNALAASFRLSSLGTAEQALRWRDNLVLDKWQANKDDNASGRLNVLAGTEEFFNSLGMPDRLKDVLLYINRVEDGFFNEFDIELPCELAMLHPAIQELLTALQSHGARISSKDFQGFRGNNLSHIAHLLNSSSDVKLTLNKDDHSFQIYKFADEKTAIEYLALKGDEINADVWINNSNKTMDNWLRMMGKPTMGSSMTEAAPQLIQLFVLGIDMLKEPVNIQSLISWLYSPMQPFGTFFGGILAETIIGEGGYRNEKCHKVVEDYISGKYTYHDKEEEEKLSEEAKAKRDENEKKERQLLVNTYLPSFDVPSGNKIDCTRLLTYLNSISGWARSRSHFLSEKPGNEGWCSQLESLAQMCDTFVLLLESSDMGEYVDFKQVESWICTLYKGESFMQYAAQRGCRELIDNPSKMAADSRRTVWMNFVGGDVPTLDCAFLYPTERAKVKDSLMLWDERKELDYHHQMQLLPFFMTEEQLILVVTDYVGGEPAPKHPIMVRLESQVENLNEFVAEPNLYQEETEKVNLVRNNSIQSLIPFDHADLLKWPQHLSPTTISTLVEYPFDYLMERMLNIVSTGPSSIKGVKTTMGIVAHAVIESLFAPRDGKSCSGVEEIEQRINNEFEEQVRKQIESCGAILYLPENRLDAELLKEQLRRCLGILLEIIRDNHLTVTGCEQMVKKDMGLLKNDKDWDMVGYIDMTLEDANHHPVVFDFKWTSSKSYYRDLLTANRSIQLELYRTMLSAEKRDSVERTAYFLMPEGHLYSKEHFDGIHCTQLQAENNANIVEQLRQSFFYRKKQLDEGRVEVGEAFPVKMLDYYNDTEERNLFPLITDDQGIEKENIFSNYKLFKQ</sequence>
<protein>
    <recommendedName>
        <fullName evidence="1">PD-(D/E)XK endonuclease-like domain-containing protein</fullName>
    </recommendedName>
</protein>
<name>A0A133QC82_9BACT</name>
<accession>A0A133QC82</accession>
<proteinExistence type="predicted"/>
<dbReference type="EMBL" id="LRQG01000068">
    <property type="protein sequence ID" value="KXA40492.1"/>
    <property type="molecule type" value="Genomic_DNA"/>
</dbReference>
<dbReference type="InterPro" id="IPR038726">
    <property type="entry name" value="PDDEXK_AddAB-type"/>
</dbReference>
<evidence type="ECO:0000313" key="2">
    <source>
        <dbReference type="EMBL" id="KXA40492.1"/>
    </source>
</evidence>
<dbReference type="STRING" id="28128.HMPREF3226_01041"/>
<dbReference type="OrthoDB" id="1007491at2"/>